<dbReference type="Proteomes" id="UP000244722">
    <property type="component" value="Unassembled WGS sequence"/>
</dbReference>
<keyword evidence="2" id="KW-1133">Transmembrane helix</keyword>
<keyword evidence="2" id="KW-0812">Transmembrane</keyword>
<feature type="transmembrane region" description="Helical" evidence="2">
    <location>
        <begin position="163"/>
        <end position="181"/>
    </location>
</feature>
<accession>A0A2T6ZHY1</accession>
<evidence type="ECO:0000313" key="4">
    <source>
        <dbReference type="Proteomes" id="UP000244722"/>
    </source>
</evidence>
<feature type="compositionally biased region" description="Basic and acidic residues" evidence="1">
    <location>
        <begin position="24"/>
        <end position="33"/>
    </location>
</feature>
<organism evidence="3 4">
    <name type="scientific">Tuber borchii</name>
    <name type="common">White truffle</name>
    <dbReference type="NCBI Taxonomy" id="42251"/>
    <lineage>
        <taxon>Eukaryota</taxon>
        <taxon>Fungi</taxon>
        <taxon>Dikarya</taxon>
        <taxon>Ascomycota</taxon>
        <taxon>Pezizomycotina</taxon>
        <taxon>Pezizomycetes</taxon>
        <taxon>Pezizales</taxon>
        <taxon>Tuberaceae</taxon>
        <taxon>Tuber</taxon>
    </lineage>
</organism>
<sequence>MSSSHSDSYHPPQYNDAGDPLISESEKLPRPPSDDADDPLISKPEESSRPPGGADDPLISEPGEPPKPQISFDSWEQFQWHLINLSGRCLTTALSLSLLILGLLFFSRMGVLSKLEQYAFNAITILLGAFASLGLGSLLEYLGSMMRWRLLAMTKYKMQDIELLLGMTSPTGAAMLLYTHFREWRLSKTTSIVMLYLFFNITGRFSVAIFGLTYNVLNDPDTRLPILTTNWSSPDCCVLSANVAVNFEEAMDGLRSYLDLSEGGLATLTQRPMIEFNISAPQSLDDDTYEDLAVKGSNIYKVGSGVELAYNITDRDGIDPIPSGRTVRTGTSCTIFRLNNRGYWRDYDGGNQTWTDWTKESNTESIATVLRVLSKENAWPQWGVELATWATPVLAARRPTTPSVTYVVYNETAWECNSTLSEWEGGVRSPKPLFDSATLFLFPIASGLKFANESQSGRTKIITRTRALIGHVKTYTETIVSMSTARALVRGENNDLPRTTPAIGIRAESARVQTTTIVQTTTSTSFSTGLRTRTITQEPTMEGSTASVAYRLFTELQSRTSPSVGVQTLNFYKNGIPLPIEQKEFYNRYVATLVARLPIAAIAFGNQVCSRMQKDPKARSEEDVKTTVDVDWSRVAAVAVTIVAAQVLAIIAVLYYCRNIYVREDGFIPTAELLKTVLGKIEDGSMMTGEELENALDEVLGGPVSYGTIPGLEGDYPRVAFGREVNYFFPKFPDSPQFRKRSAFRR</sequence>
<evidence type="ECO:0000313" key="3">
    <source>
        <dbReference type="EMBL" id="PUU75107.1"/>
    </source>
</evidence>
<feature type="transmembrane region" description="Helical" evidence="2">
    <location>
        <begin position="635"/>
        <end position="657"/>
    </location>
</feature>
<feature type="transmembrane region" description="Helical" evidence="2">
    <location>
        <begin position="193"/>
        <end position="217"/>
    </location>
</feature>
<feature type="region of interest" description="Disordered" evidence="1">
    <location>
        <begin position="1"/>
        <end position="66"/>
    </location>
</feature>
<keyword evidence="4" id="KW-1185">Reference proteome</keyword>
<comment type="caution">
    <text evidence="3">The sequence shown here is derived from an EMBL/GenBank/DDBJ whole genome shotgun (WGS) entry which is preliminary data.</text>
</comment>
<dbReference type="AlphaFoldDB" id="A0A2T6ZHY1"/>
<protein>
    <submittedName>
        <fullName evidence="3">Uncharacterized protein</fullName>
    </submittedName>
</protein>
<keyword evidence="2" id="KW-0472">Membrane</keyword>
<dbReference type="EMBL" id="NESQ01000250">
    <property type="protein sequence ID" value="PUU75107.1"/>
    <property type="molecule type" value="Genomic_DNA"/>
</dbReference>
<feature type="transmembrane region" description="Helical" evidence="2">
    <location>
        <begin position="118"/>
        <end position="143"/>
    </location>
</feature>
<gene>
    <name evidence="3" type="ORF">B9Z19DRAFT_1031526</name>
</gene>
<proteinExistence type="predicted"/>
<reference evidence="3 4" key="1">
    <citation type="submission" date="2017-04" db="EMBL/GenBank/DDBJ databases">
        <title>Draft genome sequence of Tuber borchii Vittad., a whitish edible truffle.</title>
        <authorList>
            <consortium name="DOE Joint Genome Institute"/>
            <person name="Murat C."/>
            <person name="Kuo A."/>
            <person name="Barry K.W."/>
            <person name="Clum A."/>
            <person name="Dockter R.B."/>
            <person name="Fauchery L."/>
            <person name="Iotti M."/>
            <person name="Kohler A."/>
            <person name="Labutti K."/>
            <person name="Lindquist E.A."/>
            <person name="Lipzen A."/>
            <person name="Ohm R.A."/>
            <person name="Wang M."/>
            <person name="Grigoriev I.V."/>
            <person name="Zambonelli A."/>
            <person name="Martin F.M."/>
        </authorList>
    </citation>
    <scope>NUCLEOTIDE SEQUENCE [LARGE SCALE GENOMIC DNA]</scope>
    <source>
        <strain evidence="3 4">Tbo3840</strain>
    </source>
</reference>
<feature type="transmembrane region" description="Helical" evidence="2">
    <location>
        <begin position="85"/>
        <end position="106"/>
    </location>
</feature>
<evidence type="ECO:0000256" key="1">
    <source>
        <dbReference type="SAM" id="MobiDB-lite"/>
    </source>
</evidence>
<name>A0A2T6ZHY1_TUBBO</name>
<dbReference type="OrthoDB" id="3596604at2759"/>
<evidence type="ECO:0000256" key="2">
    <source>
        <dbReference type="SAM" id="Phobius"/>
    </source>
</evidence>